<dbReference type="GO" id="GO:0030337">
    <property type="term" value="F:DNA polymerase processivity factor activity"/>
    <property type="evidence" value="ECO:0007669"/>
    <property type="project" value="InterPro"/>
</dbReference>
<feature type="domain" description="Proliferating cell nuclear antigen PCNA N-terminal" evidence="2">
    <location>
        <begin position="1"/>
        <end position="77"/>
    </location>
</feature>
<dbReference type="Gene3D" id="3.10.150.10">
    <property type="entry name" value="DNA Polymerase III, subunit A, domain 2"/>
    <property type="match status" value="1"/>
</dbReference>
<dbReference type="AlphaFoldDB" id="A0AAQ3TRE3"/>
<dbReference type="GO" id="GO:0043626">
    <property type="term" value="C:PCNA complex"/>
    <property type="evidence" value="ECO:0007669"/>
    <property type="project" value="TreeGrafter"/>
</dbReference>
<organism evidence="3 4">
    <name type="scientific">Paspalum notatum var. saurae</name>
    <dbReference type="NCBI Taxonomy" id="547442"/>
    <lineage>
        <taxon>Eukaryota</taxon>
        <taxon>Viridiplantae</taxon>
        <taxon>Streptophyta</taxon>
        <taxon>Embryophyta</taxon>
        <taxon>Tracheophyta</taxon>
        <taxon>Spermatophyta</taxon>
        <taxon>Magnoliopsida</taxon>
        <taxon>Liliopsida</taxon>
        <taxon>Poales</taxon>
        <taxon>Poaceae</taxon>
        <taxon>PACMAD clade</taxon>
        <taxon>Panicoideae</taxon>
        <taxon>Andropogonodae</taxon>
        <taxon>Paspaleae</taxon>
        <taxon>Paspalinae</taxon>
        <taxon>Paspalum</taxon>
    </lineage>
</organism>
<dbReference type="GO" id="GO:0006275">
    <property type="term" value="P:regulation of DNA replication"/>
    <property type="evidence" value="ECO:0007669"/>
    <property type="project" value="InterPro"/>
</dbReference>
<accession>A0AAQ3TRE3</accession>
<proteinExistence type="predicted"/>
<dbReference type="SUPFAM" id="SSF55979">
    <property type="entry name" value="DNA clamp"/>
    <property type="match status" value="1"/>
</dbReference>
<dbReference type="InterPro" id="IPR046938">
    <property type="entry name" value="DNA_clamp_sf"/>
</dbReference>
<evidence type="ECO:0000259" key="2">
    <source>
        <dbReference type="Pfam" id="PF00705"/>
    </source>
</evidence>
<dbReference type="PRINTS" id="PR00339">
    <property type="entry name" value="PCNACYCLIN"/>
</dbReference>
<sequence>MLELGLVQAKATLFKNVLEALSDLFSEAYFDFSGTGCELQALDTSHVALVLHPNAFNRYHCYSNVSMGLNLANIKMLHIITFKLEELIEHTLIQQLLR</sequence>
<name>A0AAQ3TRE3_PASNO</name>
<dbReference type="EMBL" id="CP144749">
    <property type="protein sequence ID" value="WVZ78123.1"/>
    <property type="molecule type" value="Genomic_DNA"/>
</dbReference>
<protein>
    <recommendedName>
        <fullName evidence="2">Proliferating cell nuclear antigen PCNA N-terminal domain-containing protein</fullName>
    </recommendedName>
</protein>
<dbReference type="GO" id="GO:0003677">
    <property type="term" value="F:DNA binding"/>
    <property type="evidence" value="ECO:0007669"/>
    <property type="project" value="UniProtKB-KW"/>
</dbReference>
<evidence type="ECO:0000313" key="4">
    <source>
        <dbReference type="Proteomes" id="UP001341281"/>
    </source>
</evidence>
<dbReference type="InterPro" id="IPR022648">
    <property type="entry name" value="Pr_cel_nuc_antig_N"/>
</dbReference>
<keyword evidence="1" id="KW-0238">DNA-binding</keyword>
<keyword evidence="4" id="KW-1185">Reference proteome</keyword>
<dbReference type="PANTHER" id="PTHR11352">
    <property type="entry name" value="PROLIFERATING CELL NUCLEAR ANTIGEN"/>
    <property type="match status" value="1"/>
</dbReference>
<dbReference type="GO" id="GO:0006298">
    <property type="term" value="P:mismatch repair"/>
    <property type="evidence" value="ECO:0007669"/>
    <property type="project" value="TreeGrafter"/>
</dbReference>
<dbReference type="GO" id="GO:0006272">
    <property type="term" value="P:leading strand elongation"/>
    <property type="evidence" value="ECO:0007669"/>
    <property type="project" value="TreeGrafter"/>
</dbReference>
<reference evidence="3 4" key="1">
    <citation type="submission" date="2024-02" db="EMBL/GenBank/DDBJ databases">
        <title>High-quality chromosome-scale genome assembly of Pensacola bahiagrass (Paspalum notatum Flugge var. saurae).</title>
        <authorList>
            <person name="Vega J.M."/>
            <person name="Podio M."/>
            <person name="Orjuela J."/>
            <person name="Siena L.A."/>
            <person name="Pessino S.C."/>
            <person name="Combes M.C."/>
            <person name="Mariac C."/>
            <person name="Albertini E."/>
            <person name="Pupilli F."/>
            <person name="Ortiz J.P.A."/>
            <person name="Leblanc O."/>
        </authorList>
    </citation>
    <scope>NUCLEOTIDE SEQUENCE [LARGE SCALE GENOMIC DNA]</scope>
    <source>
        <strain evidence="3">R1</strain>
        <tissue evidence="3">Leaf</tissue>
    </source>
</reference>
<gene>
    <name evidence="3" type="ORF">U9M48_025885</name>
</gene>
<dbReference type="Pfam" id="PF00705">
    <property type="entry name" value="PCNA_N"/>
    <property type="match status" value="1"/>
</dbReference>
<dbReference type="InterPro" id="IPR000730">
    <property type="entry name" value="Pr_cel_nuc_antig"/>
</dbReference>
<dbReference type="Proteomes" id="UP001341281">
    <property type="component" value="Chromosome 05"/>
</dbReference>
<evidence type="ECO:0000313" key="3">
    <source>
        <dbReference type="EMBL" id="WVZ78123.1"/>
    </source>
</evidence>
<evidence type="ECO:0000256" key="1">
    <source>
        <dbReference type="ARBA" id="ARBA00023125"/>
    </source>
</evidence>
<dbReference type="PANTHER" id="PTHR11352:SF0">
    <property type="entry name" value="PROLIFERATING CELL NUCLEAR ANTIGEN"/>
    <property type="match status" value="1"/>
</dbReference>
<dbReference type="GO" id="GO:0019985">
    <property type="term" value="P:translesion synthesis"/>
    <property type="evidence" value="ECO:0007669"/>
    <property type="project" value="TreeGrafter"/>
</dbReference>